<keyword evidence="2" id="KW-1185">Reference proteome</keyword>
<gene>
    <name evidence="1" type="ORF">MKS88_000615</name>
</gene>
<accession>A0ACB9YEZ0</accession>
<sequence length="778" mass="92040">MEKCFSSHLSVRGSSFFRFVNDHYFKNITKNIIEKTSSLNNENNKEEFRKKCLDLANYVIHNKKAPSYRNQVIWERAIKSWAESHYEKLNKYGGCPFILEEKDIEILEIKYKEVDFCEKKSQELKEIKRLKTQHSRGCNNEYLKKCREYNAWINDMKNYFDGKKSLIQNCYQKNNSRKKGSQSICNILNLETFKEPPDCLLVKSVTTCSNLEEKKKEIPSKQDPEKLEVEDKSKDIPGTGVQTQPTMDDLTQKRAQEANDNPQQSKTEQEMEASPLVQAKAEDQISFPISPNLETETNPAKSTESELSNVDSNSQNSYSPTAKAPESTFLTPDVTVLTQESKNAPFSSEESFKELTLPDIPKARLVKDSPENSYNTYISSILISFLIIIVSTLFINYALIGLFKKKKNIKRRHVKFLKILLPSHADKKDISLNDDHSKHSLQKNEEITKKIKIYENDIINNTNVLKRNKNMSKTIIEVHLEVLEKCRNEEWELQKWEFLEICLQKITKEEFKTNANLTNDELIIENIISNHDIEKKKFLWNKWIEKHKNISAKLKRTHWFNNLKNEWKKEQVYAIKIKEIKNDISNDIKNVPFLEREKDLWRKWISKKYMIIEHYLEQHWLKELTDELTYTLNNYEKQETKDNISLLNIQELQNKKSYKELYKYIKKKLLIKLCILVLMTVLEECKKEEYLDNRQSYFDSSINKMKIIENLDKNKKINENITKLKEDDFENGNNKQINGYIKEDALIQDIEEEIREYDTYVNCRENVNTLKEYNHIME</sequence>
<dbReference type="EMBL" id="CM043770">
    <property type="protein sequence ID" value="KAI4840852.1"/>
    <property type="molecule type" value="Genomic_DNA"/>
</dbReference>
<name>A0ACB9YEZ0_PLABR</name>
<dbReference type="Proteomes" id="UP001056978">
    <property type="component" value="Chromosome 2"/>
</dbReference>
<reference evidence="1" key="1">
    <citation type="submission" date="2022-06" db="EMBL/GenBank/DDBJ databases">
        <title>The First Complete Genome of the Simian Malaria Parasite Plasmodium brasilianum.</title>
        <authorList>
            <person name="Bajic M."/>
            <person name="Ravishankar S."/>
        </authorList>
    </citation>
    <scope>NUCLEOTIDE SEQUENCE</scope>
    <source>
        <strain evidence="1">Bolivian I</strain>
    </source>
</reference>
<organism evidence="1 2">
    <name type="scientific">Plasmodium brasilianum</name>
    <dbReference type="NCBI Taxonomy" id="5824"/>
    <lineage>
        <taxon>Eukaryota</taxon>
        <taxon>Sar</taxon>
        <taxon>Alveolata</taxon>
        <taxon>Apicomplexa</taxon>
        <taxon>Aconoidasida</taxon>
        <taxon>Haemosporida</taxon>
        <taxon>Plasmodiidae</taxon>
        <taxon>Plasmodium</taxon>
        <taxon>Plasmodium (Plasmodium)</taxon>
    </lineage>
</organism>
<proteinExistence type="predicted"/>
<comment type="caution">
    <text evidence="1">The sequence shown here is derived from an EMBL/GenBank/DDBJ whole genome shotgun (WGS) entry which is preliminary data.</text>
</comment>
<protein>
    <submittedName>
        <fullName evidence="1">Uncharacterized protein</fullName>
    </submittedName>
</protein>
<evidence type="ECO:0000313" key="1">
    <source>
        <dbReference type="EMBL" id="KAI4840852.1"/>
    </source>
</evidence>
<evidence type="ECO:0000313" key="2">
    <source>
        <dbReference type="Proteomes" id="UP001056978"/>
    </source>
</evidence>